<proteinExistence type="predicted"/>
<gene>
    <name evidence="7" type="ORF">T9R20_12405</name>
</gene>
<feature type="domain" description="BPL/LPL catalytic" evidence="6">
    <location>
        <begin position="3"/>
        <end position="195"/>
    </location>
</feature>
<dbReference type="InterPro" id="IPR003142">
    <property type="entry name" value="BPL_C"/>
</dbReference>
<evidence type="ECO:0000256" key="5">
    <source>
        <dbReference type="ARBA" id="ARBA00024227"/>
    </source>
</evidence>
<keyword evidence="3" id="KW-0067">ATP-binding</keyword>
<keyword evidence="4" id="KW-0092">Biotin</keyword>
<organism evidence="7 8">
    <name type="scientific">Microbacterium invictum</name>
    <dbReference type="NCBI Taxonomy" id="515415"/>
    <lineage>
        <taxon>Bacteria</taxon>
        <taxon>Bacillati</taxon>
        <taxon>Actinomycetota</taxon>
        <taxon>Actinomycetes</taxon>
        <taxon>Micrococcales</taxon>
        <taxon>Microbacteriaceae</taxon>
        <taxon>Microbacterium</taxon>
    </lineage>
</organism>
<dbReference type="InterPro" id="IPR004408">
    <property type="entry name" value="Biotin_CoA_COase_ligase"/>
</dbReference>
<name>A0ABZ0V7P9_9MICO</name>
<evidence type="ECO:0000256" key="4">
    <source>
        <dbReference type="ARBA" id="ARBA00023267"/>
    </source>
</evidence>
<evidence type="ECO:0000259" key="6">
    <source>
        <dbReference type="PROSITE" id="PS51733"/>
    </source>
</evidence>
<keyword evidence="2" id="KW-0547">Nucleotide-binding</keyword>
<dbReference type="CDD" id="cd16442">
    <property type="entry name" value="BPL"/>
    <property type="match status" value="1"/>
</dbReference>
<sequence>MPIPTDGYPRAAAVSPRVQITESTDSTNADVLAAAAADPDGWPHLSVLLTTDQRAGRGRLDRSWTTPPGTALALSVVVRVPALPLESRGWIPLVAGAAMARAVGAQLRGTPHSATLKWPNDVLVDGGKVCGILAEVVGGDPDTVVVGAGVNTRMTRADLPVDTAVSFAALGLTCDDDRLVADFLTALDEQLTALVTARGDAAASGVSGEVSALCSTLGADVAVQLPDGTRLTGRAARLDADGRLVVEDATGRETAVSAGDVVHVR</sequence>
<dbReference type="InterPro" id="IPR008988">
    <property type="entry name" value="Transcriptional_repressor_C"/>
</dbReference>
<reference evidence="7 8" key="1">
    <citation type="submission" date="2023-06" db="EMBL/GenBank/DDBJ databases">
        <title>Rock-solubilizing bacteria, Microbacterium invictum, promotes re-establishment of vegetation in rocky wasteland by accelerating rock bio-weathering and reshaping soil bacterial community.</title>
        <authorList>
            <person name="Liu C."/>
        </authorList>
    </citation>
    <scope>NUCLEOTIDE SEQUENCE [LARGE SCALE GENOMIC DNA]</scope>
    <source>
        <strain evidence="7 8">X-18</strain>
    </source>
</reference>
<dbReference type="PROSITE" id="PS51733">
    <property type="entry name" value="BPL_LPL_CATALYTIC"/>
    <property type="match status" value="1"/>
</dbReference>
<dbReference type="EC" id="6.3.4.15" evidence="5"/>
<dbReference type="NCBIfam" id="TIGR00121">
    <property type="entry name" value="birA_ligase"/>
    <property type="match status" value="1"/>
</dbReference>
<accession>A0ABZ0V7P9</accession>
<dbReference type="Pfam" id="PF02237">
    <property type="entry name" value="BPL_C"/>
    <property type="match status" value="1"/>
</dbReference>
<dbReference type="PANTHER" id="PTHR12835:SF5">
    <property type="entry name" value="BIOTIN--PROTEIN LIGASE"/>
    <property type="match status" value="1"/>
</dbReference>
<keyword evidence="8" id="KW-1185">Reference proteome</keyword>
<dbReference type="Proteomes" id="UP001324533">
    <property type="component" value="Chromosome"/>
</dbReference>
<dbReference type="SUPFAM" id="SSF50037">
    <property type="entry name" value="C-terminal domain of transcriptional repressors"/>
    <property type="match status" value="1"/>
</dbReference>
<dbReference type="PANTHER" id="PTHR12835">
    <property type="entry name" value="BIOTIN PROTEIN LIGASE"/>
    <property type="match status" value="1"/>
</dbReference>
<dbReference type="Gene3D" id="2.30.30.100">
    <property type="match status" value="1"/>
</dbReference>
<dbReference type="Gene3D" id="3.30.930.10">
    <property type="entry name" value="Bira Bifunctional Protein, Domain 2"/>
    <property type="match status" value="1"/>
</dbReference>
<dbReference type="InterPro" id="IPR004143">
    <property type="entry name" value="BPL_LPL_catalytic"/>
</dbReference>
<evidence type="ECO:0000313" key="7">
    <source>
        <dbReference type="EMBL" id="WQB69494.1"/>
    </source>
</evidence>
<dbReference type="EMBL" id="CP139779">
    <property type="protein sequence ID" value="WQB69494.1"/>
    <property type="molecule type" value="Genomic_DNA"/>
</dbReference>
<evidence type="ECO:0000256" key="3">
    <source>
        <dbReference type="ARBA" id="ARBA00022840"/>
    </source>
</evidence>
<dbReference type="SUPFAM" id="SSF55681">
    <property type="entry name" value="Class II aaRS and biotin synthetases"/>
    <property type="match status" value="1"/>
</dbReference>
<dbReference type="InterPro" id="IPR045864">
    <property type="entry name" value="aa-tRNA-synth_II/BPL/LPL"/>
</dbReference>
<protein>
    <recommendedName>
        <fullName evidence="5">biotin--[biotin carboxyl-carrier protein] ligase</fullName>
        <ecNumber evidence="5">6.3.4.15</ecNumber>
    </recommendedName>
</protein>
<evidence type="ECO:0000313" key="8">
    <source>
        <dbReference type="Proteomes" id="UP001324533"/>
    </source>
</evidence>
<dbReference type="GO" id="GO:0004077">
    <property type="term" value="F:biotin--[biotin carboxyl-carrier protein] ligase activity"/>
    <property type="evidence" value="ECO:0007669"/>
    <property type="project" value="UniProtKB-EC"/>
</dbReference>
<dbReference type="Pfam" id="PF03099">
    <property type="entry name" value="BPL_LplA_LipB"/>
    <property type="match status" value="1"/>
</dbReference>
<evidence type="ECO:0000256" key="2">
    <source>
        <dbReference type="ARBA" id="ARBA00022741"/>
    </source>
</evidence>
<evidence type="ECO:0000256" key="1">
    <source>
        <dbReference type="ARBA" id="ARBA00022598"/>
    </source>
</evidence>
<dbReference type="RefSeq" id="WP_322409615.1">
    <property type="nucleotide sequence ID" value="NZ_CP139779.1"/>
</dbReference>
<keyword evidence="1 7" id="KW-0436">Ligase</keyword>